<evidence type="ECO:0000313" key="2">
    <source>
        <dbReference type="EMBL" id="TCZ55418.1"/>
    </source>
</evidence>
<sequence>MSGRPAPEPRNPRLPPHRLLFGLALAQAPVSLLAWTLFPGAHGDPAWHVHEMVFGHALGVAGGFLLTRLPALALLAVAAAWALARAAWLWPEAPVLLRAALALASTAAIALPAARTFLRGAKRAGSLVFPGLMLGFLLAEALFQLGAAGLLASPRAGAWLGLGLVLLLIAAMGGRLVGAAASGAAQRRGGARIAHRPGLERGLLALLGLGFVAEALDWPGLPAAVPLAVAALVLGARLVSWWPGLRRSAGDVLALAAGQAWLCLGLLGHAAAGAGLWPGLPPAAALHLATIGGIGGTTLVMAMRASAQREARPMPTRAAPAVAALMGAAALLRAFAPPETYGAAALAWTLATLIAARSVFPRR</sequence>
<dbReference type="InterPro" id="IPR010266">
    <property type="entry name" value="NnrS"/>
</dbReference>
<feature type="transmembrane region" description="Helical" evidence="1">
    <location>
        <begin position="222"/>
        <end position="240"/>
    </location>
</feature>
<comment type="caution">
    <text evidence="2">The sequence shown here is derived from an EMBL/GenBank/DDBJ whole genome shotgun (WGS) entry which is preliminary data.</text>
</comment>
<dbReference type="EMBL" id="SKBM01000027">
    <property type="protein sequence ID" value="TCZ55418.1"/>
    <property type="molecule type" value="Genomic_DNA"/>
</dbReference>
<feature type="transmembrane region" description="Helical" evidence="1">
    <location>
        <begin position="47"/>
        <end position="66"/>
    </location>
</feature>
<reference evidence="2 3" key="1">
    <citation type="submission" date="2019-03" db="EMBL/GenBank/DDBJ databases">
        <title>Paracraurococcus aquatilis NE82 genome sequence.</title>
        <authorList>
            <person name="Zhao Y."/>
            <person name="Du Z."/>
        </authorList>
    </citation>
    <scope>NUCLEOTIDE SEQUENCE [LARGE SCALE GENOMIC DNA]</scope>
    <source>
        <strain evidence="2 3">NE82</strain>
    </source>
</reference>
<keyword evidence="1" id="KW-1133">Transmembrane helix</keyword>
<feature type="transmembrane region" description="Helical" evidence="1">
    <location>
        <begin position="198"/>
        <end position="216"/>
    </location>
</feature>
<evidence type="ECO:0000256" key="1">
    <source>
        <dbReference type="SAM" id="Phobius"/>
    </source>
</evidence>
<proteinExistence type="predicted"/>
<organism evidence="2 3">
    <name type="scientific">Roseicella aquatilis</name>
    <dbReference type="NCBI Taxonomy" id="2527868"/>
    <lineage>
        <taxon>Bacteria</taxon>
        <taxon>Pseudomonadati</taxon>
        <taxon>Pseudomonadota</taxon>
        <taxon>Alphaproteobacteria</taxon>
        <taxon>Acetobacterales</taxon>
        <taxon>Roseomonadaceae</taxon>
        <taxon>Roseicella</taxon>
    </lineage>
</organism>
<gene>
    <name evidence="2" type="ORF">EXY23_21640</name>
</gene>
<feature type="transmembrane region" description="Helical" evidence="1">
    <location>
        <begin position="126"/>
        <end position="152"/>
    </location>
</feature>
<protein>
    <recommendedName>
        <fullName evidence="4">NnrS family protein</fullName>
    </recommendedName>
</protein>
<accession>A0A4R4D5N6</accession>
<feature type="transmembrane region" description="Helical" evidence="1">
    <location>
        <begin position="20"/>
        <end position="41"/>
    </location>
</feature>
<feature type="transmembrane region" description="Helical" evidence="1">
    <location>
        <begin position="341"/>
        <end position="360"/>
    </location>
</feature>
<feature type="transmembrane region" description="Helical" evidence="1">
    <location>
        <begin position="252"/>
        <end position="272"/>
    </location>
</feature>
<feature type="transmembrane region" description="Helical" evidence="1">
    <location>
        <begin position="284"/>
        <end position="306"/>
    </location>
</feature>
<dbReference type="AlphaFoldDB" id="A0A4R4D5N6"/>
<evidence type="ECO:0008006" key="4">
    <source>
        <dbReference type="Google" id="ProtNLM"/>
    </source>
</evidence>
<dbReference type="Pfam" id="PF05940">
    <property type="entry name" value="NnrS"/>
    <property type="match status" value="1"/>
</dbReference>
<feature type="transmembrane region" description="Helical" evidence="1">
    <location>
        <begin position="318"/>
        <end position="335"/>
    </location>
</feature>
<keyword evidence="1" id="KW-0812">Transmembrane</keyword>
<keyword evidence="3" id="KW-1185">Reference proteome</keyword>
<keyword evidence="1" id="KW-0472">Membrane</keyword>
<feature type="transmembrane region" description="Helical" evidence="1">
    <location>
        <begin position="158"/>
        <end position="177"/>
    </location>
</feature>
<dbReference type="RefSeq" id="WP_132294588.1">
    <property type="nucleotide sequence ID" value="NZ_SKBM01000027.1"/>
</dbReference>
<name>A0A4R4D5N6_9PROT</name>
<dbReference type="OrthoDB" id="7344092at2"/>
<dbReference type="Proteomes" id="UP000295023">
    <property type="component" value="Unassembled WGS sequence"/>
</dbReference>
<evidence type="ECO:0000313" key="3">
    <source>
        <dbReference type="Proteomes" id="UP000295023"/>
    </source>
</evidence>